<dbReference type="InterPro" id="IPR009091">
    <property type="entry name" value="RCC1/BLIP-II"/>
</dbReference>
<dbReference type="PANTHER" id="PTHR45982">
    <property type="entry name" value="REGULATOR OF CHROMOSOME CONDENSATION"/>
    <property type="match status" value="1"/>
</dbReference>
<reference evidence="2" key="1">
    <citation type="submission" date="2016-11" db="EMBL/GenBank/DDBJ databases">
        <authorList>
            <person name="Varghese N."/>
            <person name="Submissions S."/>
        </authorList>
    </citation>
    <scope>NUCLEOTIDE SEQUENCE [LARGE SCALE GENOMIC DNA]</scope>
    <source>
        <strain evidence="2">DSM 16219</strain>
    </source>
</reference>
<dbReference type="Pfam" id="PF00415">
    <property type="entry name" value="RCC1"/>
    <property type="match status" value="1"/>
</dbReference>
<gene>
    <name evidence="1" type="ORF">SAMN02745216_04601</name>
</gene>
<dbReference type="SUPFAM" id="SSF50985">
    <property type="entry name" value="RCC1/BLIP-II"/>
    <property type="match status" value="1"/>
</dbReference>
<dbReference type="PROSITE" id="PS50012">
    <property type="entry name" value="RCC1_3"/>
    <property type="match status" value="1"/>
</dbReference>
<evidence type="ECO:0000313" key="2">
    <source>
        <dbReference type="Proteomes" id="UP000183994"/>
    </source>
</evidence>
<dbReference type="OrthoDB" id="5526663at2"/>
<name>A0A1M6XSH0_9BACT</name>
<dbReference type="Gene3D" id="2.130.10.30">
    <property type="entry name" value="Regulator of chromosome condensation 1/beta-lactamase-inhibitor protein II"/>
    <property type="match status" value="1"/>
</dbReference>
<dbReference type="RefSeq" id="WP_073478591.1">
    <property type="nucleotide sequence ID" value="NZ_FQZU01000044.1"/>
</dbReference>
<dbReference type="InterPro" id="IPR000408">
    <property type="entry name" value="Reg_chr_condens"/>
</dbReference>
<dbReference type="STRING" id="1121393.SAMN02745216_04601"/>
<proteinExistence type="predicted"/>
<dbReference type="Proteomes" id="UP000183994">
    <property type="component" value="Unassembled WGS sequence"/>
</dbReference>
<dbReference type="PANTHER" id="PTHR45982:SF1">
    <property type="entry name" value="REGULATOR OF CHROMOSOME CONDENSATION"/>
    <property type="match status" value="1"/>
</dbReference>
<dbReference type="AlphaFoldDB" id="A0A1M6XSH0"/>
<accession>A0A1M6XSH0</accession>
<keyword evidence="2" id="KW-1185">Reference proteome</keyword>
<evidence type="ECO:0000313" key="1">
    <source>
        <dbReference type="EMBL" id="SHL08848.1"/>
    </source>
</evidence>
<organism evidence="1 2">
    <name type="scientific">Desulfatibacillum alkenivorans DSM 16219</name>
    <dbReference type="NCBI Taxonomy" id="1121393"/>
    <lineage>
        <taxon>Bacteria</taxon>
        <taxon>Pseudomonadati</taxon>
        <taxon>Thermodesulfobacteriota</taxon>
        <taxon>Desulfobacteria</taxon>
        <taxon>Desulfobacterales</taxon>
        <taxon>Desulfatibacillaceae</taxon>
        <taxon>Desulfatibacillum</taxon>
    </lineage>
</organism>
<dbReference type="EMBL" id="FQZU01000044">
    <property type="protein sequence ID" value="SHL08848.1"/>
    <property type="molecule type" value="Genomic_DNA"/>
</dbReference>
<protein>
    <submittedName>
        <fullName evidence="1">Regulator of chromosome condensation (RCC1) repeat-containing protein</fullName>
    </submittedName>
</protein>
<dbReference type="InterPro" id="IPR051553">
    <property type="entry name" value="Ran_GTPase-activating"/>
</dbReference>
<sequence length="165" mass="17488">MIRPHPAKNDFLNYSRLAFSLILFIAILSLFWVTAPCGVFAADSDGDGVEDSLDGCPLDFFKTAPGLSGCGNARALVAAGYAHSLGLKSDGTVWTWGLNEHGQLGLGDKTGRNEPEQATGLSDVVSLAGGRTFSIALNRECALGYDGVFDMEETLFILQSVAGLR</sequence>